<sequence>MIGTLATILCFQLVGEVASRALDLPLPGPVVGLVLLVAACLARPALADRIRPATLGLLQHLSLFFVPAGVGIVAHWDLLRQHGVGLALALAGSTLLAIAAGAWVFQAVARRTGAEDPTALKDEGAGG</sequence>
<feature type="transmembrane region" description="Helical" evidence="6">
    <location>
        <begin position="29"/>
        <end position="46"/>
    </location>
</feature>
<accession>A0ABT9JES7</accession>
<evidence type="ECO:0000313" key="7">
    <source>
        <dbReference type="EMBL" id="MDP5308323.1"/>
    </source>
</evidence>
<reference evidence="7 8" key="1">
    <citation type="submission" date="2023-08" db="EMBL/GenBank/DDBJ databases">
        <authorList>
            <person name="Park J.-S."/>
        </authorList>
    </citation>
    <scope>NUCLEOTIDE SEQUENCE [LARGE SCALE GENOMIC DNA]</scope>
    <source>
        <strain evidence="7 8">2205BS29-5</strain>
    </source>
</reference>
<feature type="transmembrane region" description="Helical" evidence="6">
    <location>
        <begin position="58"/>
        <end position="76"/>
    </location>
</feature>
<organism evidence="7 8">
    <name type="scientific">Paracoccus spongiarum</name>
    <dbReference type="NCBI Taxonomy" id="3064387"/>
    <lineage>
        <taxon>Bacteria</taxon>
        <taxon>Pseudomonadati</taxon>
        <taxon>Pseudomonadota</taxon>
        <taxon>Alphaproteobacteria</taxon>
        <taxon>Rhodobacterales</taxon>
        <taxon>Paracoccaceae</taxon>
        <taxon>Paracoccus</taxon>
    </lineage>
</organism>
<evidence type="ECO:0000256" key="4">
    <source>
        <dbReference type="ARBA" id="ARBA00022989"/>
    </source>
</evidence>
<keyword evidence="2" id="KW-1003">Cell membrane</keyword>
<keyword evidence="8" id="KW-1185">Reference proteome</keyword>
<evidence type="ECO:0000256" key="1">
    <source>
        <dbReference type="ARBA" id="ARBA00004651"/>
    </source>
</evidence>
<evidence type="ECO:0000256" key="5">
    <source>
        <dbReference type="ARBA" id="ARBA00023136"/>
    </source>
</evidence>
<comment type="caution">
    <text evidence="7">The sequence shown here is derived from an EMBL/GenBank/DDBJ whole genome shotgun (WGS) entry which is preliminary data.</text>
</comment>
<dbReference type="PANTHER" id="PTHR33931">
    <property type="entry name" value="HOLIN-LIKE PROTEIN CIDA-RELATED"/>
    <property type="match status" value="1"/>
</dbReference>
<gene>
    <name evidence="7" type="ORF">Q5Y72_14655</name>
</gene>
<feature type="transmembrane region" description="Helical" evidence="6">
    <location>
        <begin position="82"/>
        <end position="105"/>
    </location>
</feature>
<dbReference type="RefSeq" id="WP_305964169.1">
    <property type="nucleotide sequence ID" value="NZ_JAVAMQ010000015.1"/>
</dbReference>
<evidence type="ECO:0000256" key="6">
    <source>
        <dbReference type="SAM" id="Phobius"/>
    </source>
</evidence>
<protein>
    <submittedName>
        <fullName evidence="7">CidA/LrgA family protein</fullName>
    </submittedName>
</protein>
<proteinExistence type="predicted"/>
<dbReference type="EMBL" id="JAVAMQ010000015">
    <property type="protein sequence ID" value="MDP5308323.1"/>
    <property type="molecule type" value="Genomic_DNA"/>
</dbReference>
<dbReference type="Pfam" id="PF03788">
    <property type="entry name" value="LrgA"/>
    <property type="match status" value="1"/>
</dbReference>
<comment type="subcellular location">
    <subcellularLocation>
        <location evidence="1">Cell membrane</location>
        <topology evidence="1">Multi-pass membrane protein</topology>
    </subcellularLocation>
</comment>
<dbReference type="InterPro" id="IPR005538">
    <property type="entry name" value="LrgA/CidA"/>
</dbReference>
<evidence type="ECO:0000256" key="3">
    <source>
        <dbReference type="ARBA" id="ARBA00022692"/>
    </source>
</evidence>
<keyword evidence="4 6" id="KW-1133">Transmembrane helix</keyword>
<keyword evidence="5 6" id="KW-0472">Membrane</keyword>
<keyword evidence="3 6" id="KW-0812">Transmembrane</keyword>
<evidence type="ECO:0000256" key="2">
    <source>
        <dbReference type="ARBA" id="ARBA00022475"/>
    </source>
</evidence>
<name>A0ABT9JES7_9RHOB</name>
<evidence type="ECO:0000313" key="8">
    <source>
        <dbReference type="Proteomes" id="UP001224997"/>
    </source>
</evidence>
<dbReference type="PANTHER" id="PTHR33931:SF2">
    <property type="entry name" value="HOLIN-LIKE PROTEIN CIDA"/>
    <property type="match status" value="1"/>
</dbReference>
<dbReference type="Proteomes" id="UP001224997">
    <property type="component" value="Unassembled WGS sequence"/>
</dbReference>